<evidence type="ECO:0000313" key="4">
    <source>
        <dbReference type="Proteomes" id="UP001499974"/>
    </source>
</evidence>
<evidence type="ECO:0000256" key="1">
    <source>
        <dbReference type="SAM" id="MobiDB-lite"/>
    </source>
</evidence>
<gene>
    <name evidence="3" type="ORF">GCM10023349_29350</name>
</gene>
<evidence type="ECO:0000313" key="3">
    <source>
        <dbReference type="EMBL" id="GAA4708699.1"/>
    </source>
</evidence>
<feature type="domain" description="Ig-like" evidence="2">
    <location>
        <begin position="269"/>
        <end position="359"/>
    </location>
</feature>
<dbReference type="InterPro" id="IPR007110">
    <property type="entry name" value="Ig-like_dom"/>
</dbReference>
<dbReference type="Gene3D" id="2.120.10.30">
    <property type="entry name" value="TolB, C-terminal domain"/>
    <property type="match status" value="1"/>
</dbReference>
<dbReference type="InterPro" id="IPR011042">
    <property type="entry name" value="6-blade_b-propeller_TolB-like"/>
</dbReference>
<dbReference type="Proteomes" id="UP001499974">
    <property type="component" value="Unassembled WGS sequence"/>
</dbReference>
<proteinExistence type="predicted"/>
<dbReference type="EMBL" id="BAABKM010000002">
    <property type="protein sequence ID" value="GAA4708699.1"/>
    <property type="molecule type" value="Genomic_DNA"/>
</dbReference>
<dbReference type="Gene3D" id="2.60.40.2700">
    <property type="match status" value="1"/>
</dbReference>
<dbReference type="SUPFAM" id="SSF63829">
    <property type="entry name" value="Calcium-dependent phosphotriesterase"/>
    <property type="match status" value="1"/>
</dbReference>
<accession>A0ABP8XID8</accession>
<evidence type="ECO:0000259" key="2">
    <source>
        <dbReference type="PROSITE" id="PS50835"/>
    </source>
</evidence>
<feature type="region of interest" description="Disordered" evidence="1">
    <location>
        <begin position="261"/>
        <end position="285"/>
    </location>
</feature>
<organism evidence="3 4">
    <name type="scientific">Nocardioides conyzicola</name>
    <dbReference type="NCBI Taxonomy" id="1651781"/>
    <lineage>
        <taxon>Bacteria</taxon>
        <taxon>Bacillati</taxon>
        <taxon>Actinomycetota</taxon>
        <taxon>Actinomycetes</taxon>
        <taxon>Propionibacteriales</taxon>
        <taxon>Nocardioidaceae</taxon>
        <taxon>Nocardioides</taxon>
    </lineage>
</organism>
<keyword evidence="4" id="KW-1185">Reference proteome</keyword>
<sequence length="542" mass="56198">MAVAADGTSYVGFAGVAGLVVLAADGTPAGSIALGAPVTALDVDPGGDVWADDGSTVTRLSPAGAVRGSFPHRPAASCSADAGRYGGIDVTGSLVYVAERCRGTVGVYGRSGTLKATVDLPGSASPRGIAWAPAFRKVPARLYVSVPDAGKVYGYDAAGLNGRSKPVVTVTRSRPGGLAADDHGHLAVLDSASNGLYLYDAATKYSLYRTLGHPPTAATTKGYLSRPADVAQGGAKVGRQFWVADTGNGRVQRWTVGGTTRWMADTKPPSAPGTPSNAEAPTVSGDPVVGAELSCSTGAWTGAPTSYAQTWLRDDEPIAGATGATYVVTAEDLGTELSCVVTATNAVGDSAPATSEPVAVGDGVPTGPVTTCRGGPSVRIERSGKVVAKPFVTLRIRAPEGADEVEISNDGFRHFDRKPLVSGCRYPWTLDGGPSARPKVVSVRFPGVAGVVKDHVLLDGAAPVIHQVTAKWITARQGWVLRIRATDRGTGIAFARVGKTRSSTKKFGWPADVVSWDSSQLRWIQVTDRAGLRSKWYRFRLG</sequence>
<comment type="caution">
    <text evidence="3">The sequence shown here is derived from an EMBL/GenBank/DDBJ whole genome shotgun (WGS) entry which is preliminary data.</text>
</comment>
<name>A0ABP8XID8_9ACTN</name>
<protein>
    <recommendedName>
        <fullName evidence="2">Ig-like domain-containing protein</fullName>
    </recommendedName>
</protein>
<dbReference type="PROSITE" id="PS50835">
    <property type="entry name" value="IG_LIKE"/>
    <property type="match status" value="1"/>
</dbReference>
<reference evidence="4" key="1">
    <citation type="journal article" date="2019" name="Int. J. Syst. Evol. Microbiol.">
        <title>The Global Catalogue of Microorganisms (GCM) 10K type strain sequencing project: providing services to taxonomists for standard genome sequencing and annotation.</title>
        <authorList>
            <consortium name="The Broad Institute Genomics Platform"/>
            <consortium name="The Broad Institute Genome Sequencing Center for Infectious Disease"/>
            <person name="Wu L."/>
            <person name="Ma J."/>
        </authorList>
    </citation>
    <scope>NUCLEOTIDE SEQUENCE [LARGE SCALE GENOMIC DNA]</scope>
    <source>
        <strain evidence="4">JCM 18531</strain>
    </source>
</reference>